<dbReference type="Pfam" id="PF00481">
    <property type="entry name" value="PP2C"/>
    <property type="match status" value="1"/>
</dbReference>
<evidence type="ECO:0000256" key="2">
    <source>
        <dbReference type="SAM" id="Phobius"/>
    </source>
</evidence>
<feature type="compositionally biased region" description="Basic and acidic residues" evidence="1">
    <location>
        <begin position="371"/>
        <end position="384"/>
    </location>
</feature>
<dbReference type="EMBL" id="PPTO01000005">
    <property type="protein sequence ID" value="RDB59325.1"/>
    <property type="molecule type" value="Genomic_DNA"/>
</dbReference>
<name>A0A369LMF8_9ACTN</name>
<dbReference type="InterPro" id="IPR036457">
    <property type="entry name" value="PPM-type-like_dom_sf"/>
</dbReference>
<comment type="caution">
    <text evidence="4">The sequence shown here is derived from an EMBL/GenBank/DDBJ whole genome shotgun (WGS) entry which is preliminary data.</text>
</comment>
<evidence type="ECO:0000259" key="3">
    <source>
        <dbReference type="PROSITE" id="PS51746"/>
    </source>
</evidence>
<dbReference type="SUPFAM" id="SSF81606">
    <property type="entry name" value="PP2C-like"/>
    <property type="match status" value="1"/>
</dbReference>
<accession>A0A369LMF8</accession>
<dbReference type="PROSITE" id="PS51746">
    <property type="entry name" value="PPM_2"/>
    <property type="match status" value="1"/>
</dbReference>
<feature type="transmembrane region" description="Helical" evidence="2">
    <location>
        <begin position="267"/>
        <end position="289"/>
    </location>
</feature>
<dbReference type="AlphaFoldDB" id="A0A369LMF8"/>
<protein>
    <submittedName>
        <fullName evidence="4">Protein phosphatase</fullName>
    </submittedName>
</protein>
<dbReference type="Gene3D" id="3.60.40.10">
    <property type="entry name" value="PPM-type phosphatase domain"/>
    <property type="match status" value="1"/>
</dbReference>
<feature type="region of interest" description="Disordered" evidence="1">
    <location>
        <begin position="362"/>
        <end position="384"/>
    </location>
</feature>
<evidence type="ECO:0000313" key="4">
    <source>
        <dbReference type="EMBL" id="RDB59325.1"/>
    </source>
</evidence>
<dbReference type="NCBIfam" id="NF033484">
    <property type="entry name" value="Stp1_PP2C_phos"/>
    <property type="match status" value="1"/>
</dbReference>
<keyword evidence="2" id="KW-0812">Transmembrane</keyword>
<dbReference type="Proteomes" id="UP000253975">
    <property type="component" value="Unassembled WGS sequence"/>
</dbReference>
<gene>
    <name evidence="4" type="ORF">C1881_04095</name>
</gene>
<dbReference type="CDD" id="cd00143">
    <property type="entry name" value="PP2Cc"/>
    <property type="match status" value="1"/>
</dbReference>
<dbReference type="RefSeq" id="WP_114615272.1">
    <property type="nucleotide sequence ID" value="NZ_PPTO01000005.1"/>
</dbReference>
<evidence type="ECO:0000256" key="1">
    <source>
        <dbReference type="SAM" id="MobiDB-lite"/>
    </source>
</evidence>
<feature type="domain" description="PPM-type phosphatase" evidence="3">
    <location>
        <begin position="20"/>
        <end position="248"/>
    </location>
</feature>
<dbReference type="InterPro" id="IPR001932">
    <property type="entry name" value="PPM-type_phosphatase-like_dom"/>
</dbReference>
<proteinExistence type="predicted"/>
<dbReference type="PANTHER" id="PTHR47992">
    <property type="entry name" value="PROTEIN PHOSPHATASE"/>
    <property type="match status" value="1"/>
</dbReference>
<dbReference type="InterPro" id="IPR015655">
    <property type="entry name" value="PP2C"/>
</dbReference>
<reference evidence="4 5" key="1">
    <citation type="journal article" date="2018" name="Elife">
        <title>Discovery and characterization of a prevalent human gut bacterial enzyme sufficient for the inactivation of a family of plant toxins.</title>
        <authorList>
            <person name="Koppel N."/>
            <person name="Bisanz J.E."/>
            <person name="Pandelia M.E."/>
            <person name="Turnbaugh P.J."/>
            <person name="Balskus E.P."/>
        </authorList>
    </citation>
    <scope>NUCLEOTIDE SEQUENCE [LARGE SCALE GENOMIC DNA]</scope>
    <source>
        <strain evidence="4 5">OB21 GAM31</strain>
    </source>
</reference>
<dbReference type="SMART" id="SM00331">
    <property type="entry name" value="PP2C_SIG"/>
    <property type="match status" value="1"/>
</dbReference>
<sequence length="384" mass="40946">MAAAKKAQRRGRHAKVDFPEYGSRTDVGLVRDHNEDSLTVAPPVFAVADGMGGHAAGEVASEIAIQTLVENAPDTADGDALARAVVEANRAVIRAAVDGRGKQGMGTTMTAAVVDGVRLVVAQVGDSRAYLLHRGNLQRITRDHSLVADMVEAGEITEEQARVHPQRSVITRALGSDPRTLPDIYEMTLEGGDRLLLCSDGLSSMIEDDVIQSVLMRRCDPQLCANILVNEAIKAGGFDNVTAIVIDVKGDEETRVKKARFRSRTGAIIGALALLAVLAATAFGSYAYLNHVAFLTVDSNNEIVVNRGLPGEVFGIQTYTLDHKTGVKTSDLDLPQNTIDRLTENGGMRVDSVADADSLVSTWKSQATSEKTQDDANEGKGGDK</sequence>
<evidence type="ECO:0000313" key="5">
    <source>
        <dbReference type="Proteomes" id="UP000253975"/>
    </source>
</evidence>
<keyword evidence="2" id="KW-0472">Membrane</keyword>
<keyword evidence="2" id="KW-1133">Transmembrane helix</keyword>
<dbReference type="GO" id="GO:0004722">
    <property type="term" value="F:protein serine/threonine phosphatase activity"/>
    <property type="evidence" value="ECO:0007669"/>
    <property type="project" value="InterPro"/>
</dbReference>
<organism evidence="4 5">
    <name type="scientific">Slackia isoflavoniconvertens</name>
    <dbReference type="NCBI Taxonomy" id="572010"/>
    <lineage>
        <taxon>Bacteria</taxon>
        <taxon>Bacillati</taxon>
        <taxon>Actinomycetota</taxon>
        <taxon>Coriobacteriia</taxon>
        <taxon>Eggerthellales</taxon>
        <taxon>Eggerthellaceae</taxon>
        <taxon>Slackia</taxon>
    </lineage>
</organism>
<dbReference type="SMART" id="SM00332">
    <property type="entry name" value="PP2Cc"/>
    <property type="match status" value="1"/>
</dbReference>